<dbReference type="GO" id="GO:0008237">
    <property type="term" value="F:metallopeptidase activity"/>
    <property type="evidence" value="ECO:0007669"/>
    <property type="project" value="InterPro"/>
</dbReference>
<keyword evidence="2" id="KW-0472">Membrane</keyword>
<proteinExistence type="predicted"/>
<dbReference type="EMBL" id="HBFW01009897">
    <property type="protein sequence ID" value="CAD8935368.1"/>
    <property type="molecule type" value="Transcribed_RNA"/>
</dbReference>
<evidence type="ECO:0000256" key="2">
    <source>
        <dbReference type="SAM" id="Phobius"/>
    </source>
</evidence>
<dbReference type="SUPFAM" id="SSF55486">
    <property type="entry name" value="Metalloproteases ('zincins'), catalytic domain"/>
    <property type="match status" value="1"/>
</dbReference>
<sequence>MSGAPNDHLQPASVYDTDDCWDVHVTPVAPPEMEDEYGAQRRWTVDTMATDTEADLELARRMQQELDDEAYARRLQDVENTPTTVTYDLPSRVLVEPPPRLWTARRVCCYIWVVLICLGLAIVILYAAMGGLPFLPKGSLPLLDDWVDPFEGVDPSDSPRWRTNGDGLTLEIQKAVDSKWDSKFERAVSEWDNGSPDVLTLSTTSVGADSNCSPSTGRLKVCNGRYGQTDWYGINTLLLAPSSNRIRASTAKLNDSLLDGSSEARRQYTMCHEIGHGFGLPHTDENFFNANLHNCMDYTNKPESNQSPGVDNFEFLQKLYSPSSVATEESATPPADEDGDTPKEVVQESALAEEDDPIPDWVFARYGEAMSELESPGVSTKSSFDALDRNITLLYEKDEGGTDEAPKSRSYRIDLGGYVMEVHMLLVE</sequence>
<accession>A0A7S1D4F7</accession>
<feature type="region of interest" description="Disordered" evidence="1">
    <location>
        <begin position="324"/>
        <end position="343"/>
    </location>
</feature>
<evidence type="ECO:0008006" key="4">
    <source>
        <dbReference type="Google" id="ProtNLM"/>
    </source>
</evidence>
<protein>
    <recommendedName>
        <fullName evidence="4">Peptidase M10 metallopeptidase domain-containing protein</fullName>
    </recommendedName>
</protein>
<keyword evidence="2" id="KW-0812">Transmembrane</keyword>
<evidence type="ECO:0000313" key="3">
    <source>
        <dbReference type="EMBL" id="CAD8935368.1"/>
    </source>
</evidence>
<dbReference type="AlphaFoldDB" id="A0A7S1D4F7"/>
<gene>
    <name evidence="3" type="ORF">CTEN0397_LOCUS6402</name>
</gene>
<organism evidence="3">
    <name type="scientific">Cyclophora tenuis</name>
    <name type="common">Marine diatom</name>
    <dbReference type="NCBI Taxonomy" id="216820"/>
    <lineage>
        <taxon>Eukaryota</taxon>
        <taxon>Sar</taxon>
        <taxon>Stramenopiles</taxon>
        <taxon>Ochrophyta</taxon>
        <taxon>Bacillariophyta</taxon>
        <taxon>Fragilariophyceae</taxon>
        <taxon>Fragilariophycidae</taxon>
        <taxon>Cyclophorales</taxon>
        <taxon>Cyclophoraceae</taxon>
        <taxon>Cyclophora</taxon>
    </lineage>
</organism>
<evidence type="ECO:0000256" key="1">
    <source>
        <dbReference type="SAM" id="MobiDB-lite"/>
    </source>
</evidence>
<dbReference type="InterPro" id="IPR024079">
    <property type="entry name" value="MetalloPept_cat_dom_sf"/>
</dbReference>
<reference evidence="3" key="1">
    <citation type="submission" date="2021-01" db="EMBL/GenBank/DDBJ databases">
        <authorList>
            <person name="Corre E."/>
            <person name="Pelletier E."/>
            <person name="Niang G."/>
            <person name="Scheremetjew M."/>
            <person name="Finn R."/>
            <person name="Kale V."/>
            <person name="Holt S."/>
            <person name="Cochrane G."/>
            <person name="Meng A."/>
            <person name="Brown T."/>
            <person name="Cohen L."/>
        </authorList>
    </citation>
    <scope>NUCLEOTIDE SEQUENCE</scope>
    <source>
        <strain evidence="3">ECT3854</strain>
    </source>
</reference>
<feature type="transmembrane region" description="Helical" evidence="2">
    <location>
        <begin position="107"/>
        <end position="129"/>
    </location>
</feature>
<dbReference type="Gene3D" id="3.40.390.10">
    <property type="entry name" value="Collagenase (Catalytic Domain)"/>
    <property type="match status" value="1"/>
</dbReference>
<keyword evidence="2" id="KW-1133">Transmembrane helix</keyword>
<name>A0A7S1D4F7_CYCTE</name>